<evidence type="ECO:0000256" key="1">
    <source>
        <dbReference type="ARBA" id="ARBA00023015"/>
    </source>
</evidence>
<comment type="caution">
    <text evidence="5">The sequence shown here is derived from an EMBL/GenBank/DDBJ whole genome shotgun (WGS) entry which is preliminary data.</text>
</comment>
<dbReference type="SMART" id="SM00342">
    <property type="entry name" value="HTH_ARAC"/>
    <property type="match status" value="1"/>
</dbReference>
<dbReference type="RefSeq" id="WP_317979161.1">
    <property type="nucleotide sequence ID" value="NZ_BTCL01000003.1"/>
</dbReference>
<dbReference type="InterPro" id="IPR018060">
    <property type="entry name" value="HTH_AraC"/>
</dbReference>
<evidence type="ECO:0000313" key="6">
    <source>
        <dbReference type="Proteomes" id="UP001285921"/>
    </source>
</evidence>
<name>A0ABQ6NH80_9BACL</name>
<dbReference type="Gene3D" id="1.10.10.60">
    <property type="entry name" value="Homeodomain-like"/>
    <property type="match status" value="2"/>
</dbReference>
<dbReference type="InterPro" id="IPR009057">
    <property type="entry name" value="Homeodomain-like_sf"/>
</dbReference>
<organism evidence="5 6">
    <name type="scientific">Paenibacillus glycanilyticus</name>
    <dbReference type="NCBI Taxonomy" id="126569"/>
    <lineage>
        <taxon>Bacteria</taxon>
        <taxon>Bacillati</taxon>
        <taxon>Bacillota</taxon>
        <taxon>Bacilli</taxon>
        <taxon>Bacillales</taxon>
        <taxon>Paenibacillaceae</taxon>
        <taxon>Paenibacillus</taxon>
    </lineage>
</organism>
<evidence type="ECO:0000256" key="2">
    <source>
        <dbReference type="ARBA" id="ARBA00023125"/>
    </source>
</evidence>
<protein>
    <recommendedName>
        <fullName evidence="4">HTH araC/xylS-type domain-containing protein</fullName>
    </recommendedName>
</protein>
<dbReference type="PRINTS" id="PR00032">
    <property type="entry name" value="HTHARAC"/>
</dbReference>
<keyword evidence="3" id="KW-0804">Transcription</keyword>
<gene>
    <name evidence="5" type="ORF">PghCCS26_12210</name>
</gene>
<feature type="domain" description="HTH araC/xylS-type" evidence="4">
    <location>
        <begin position="111"/>
        <end position="210"/>
    </location>
</feature>
<dbReference type="PANTHER" id="PTHR43280">
    <property type="entry name" value="ARAC-FAMILY TRANSCRIPTIONAL REGULATOR"/>
    <property type="match status" value="1"/>
</dbReference>
<accession>A0ABQ6NH80</accession>
<evidence type="ECO:0000259" key="4">
    <source>
        <dbReference type="PROSITE" id="PS01124"/>
    </source>
</evidence>
<dbReference type="Pfam" id="PF12833">
    <property type="entry name" value="HTH_18"/>
    <property type="match status" value="1"/>
</dbReference>
<evidence type="ECO:0000256" key="3">
    <source>
        <dbReference type="ARBA" id="ARBA00023163"/>
    </source>
</evidence>
<dbReference type="PANTHER" id="PTHR43280:SF28">
    <property type="entry name" value="HTH-TYPE TRANSCRIPTIONAL ACTIVATOR RHAS"/>
    <property type="match status" value="1"/>
</dbReference>
<dbReference type="EMBL" id="BTCL01000003">
    <property type="protein sequence ID" value="GMK44094.1"/>
    <property type="molecule type" value="Genomic_DNA"/>
</dbReference>
<keyword evidence="2" id="KW-0238">DNA-binding</keyword>
<reference evidence="5 6" key="1">
    <citation type="submission" date="2023-05" db="EMBL/GenBank/DDBJ databases">
        <title>Draft genome of Paenibacillus sp. CCS26.</title>
        <authorList>
            <person name="Akita H."/>
            <person name="Shinto Y."/>
            <person name="Kimura Z."/>
        </authorList>
    </citation>
    <scope>NUCLEOTIDE SEQUENCE [LARGE SCALE GENOMIC DNA]</scope>
    <source>
        <strain evidence="5 6">CCS26</strain>
    </source>
</reference>
<evidence type="ECO:0000313" key="5">
    <source>
        <dbReference type="EMBL" id="GMK44094.1"/>
    </source>
</evidence>
<sequence>MPKLFVAEEEHLRLNHSALPMNELPYEEMKHLFDHLTNCLSGAMEEVKNLEQQYLKIIASVTFGLPKPNVHQLYFSYKEALKALEQQFNQGSKLYRKLSLNPHRTPKRKVQQALEAIEASYADHGMTLAGVAKALFVSSTYLSTLFKQELGVNFLDYVHQYRIEKAKALLQASDMKIHSVAKEVGYYDEAHFTKTFKKWTGMLPSQYKKDMAVIG</sequence>
<dbReference type="PROSITE" id="PS01124">
    <property type="entry name" value="HTH_ARAC_FAMILY_2"/>
    <property type="match status" value="1"/>
</dbReference>
<proteinExistence type="predicted"/>
<dbReference type="Proteomes" id="UP001285921">
    <property type="component" value="Unassembled WGS sequence"/>
</dbReference>
<keyword evidence="1" id="KW-0805">Transcription regulation</keyword>
<keyword evidence="6" id="KW-1185">Reference proteome</keyword>
<dbReference type="SUPFAM" id="SSF46689">
    <property type="entry name" value="Homeodomain-like"/>
    <property type="match status" value="2"/>
</dbReference>
<dbReference type="InterPro" id="IPR020449">
    <property type="entry name" value="Tscrpt_reg_AraC-type_HTH"/>
</dbReference>